<dbReference type="RefSeq" id="WP_088820269.1">
    <property type="nucleotide sequence ID" value="NZ_CP019964.1"/>
</dbReference>
<evidence type="ECO:0000256" key="3">
    <source>
        <dbReference type="ARBA" id="ARBA00022694"/>
    </source>
</evidence>
<dbReference type="SUPFAM" id="SSF53067">
    <property type="entry name" value="Actin-like ATPase domain"/>
    <property type="match status" value="1"/>
</dbReference>
<dbReference type="EC" id="2.3.1.234" evidence="1"/>
<dbReference type="InterPro" id="IPR017861">
    <property type="entry name" value="KAE1/TsaD"/>
</dbReference>
<dbReference type="GO" id="GO:0046872">
    <property type="term" value="F:metal ion binding"/>
    <property type="evidence" value="ECO:0007669"/>
    <property type="project" value="UniProtKB-KW"/>
</dbReference>
<dbReference type="AlphaFoldDB" id="A0A218NNF2"/>
<evidence type="ECO:0000313" key="9">
    <source>
        <dbReference type="Proteomes" id="UP000197679"/>
    </source>
</evidence>
<dbReference type="PRINTS" id="PR00789">
    <property type="entry name" value="OSIALOPTASE"/>
</dbReference>
<dbReference type="GeneID" id="33314259"/>
<comment type="catalytic activity">
    <reaction evidence="6">
        <text>L-threonylcarbamoyladenylate + adenosine(37) in tRNA = N(6)-L-threonylcarbamoyladenosine(37) in tRNA + AMP + H(+)</text>
        <dbReference type="Rhea" id="RHEA:37059"/>
        <dbReference type="Rhea" id="RHEA-COMP:10162"/>
        <dbReference type="Rhea" id="RHEA-COMP:10163"/>
        <dbReference type="ChEBI" id="CHEBI:15378"/>
        <dbReference type="ChEBI" id="CHEBI:73682"/>
        <dbReference type="ChEBI" id="CHEBI:74411"/>
        <dbReference type="ChEBI" id="CHEBI:74418"/>
        <dbReference type="ChEBI" id="CHEBI:456215"/>
        <dbReference type="EC" id="2.3.1.234"/>
    </reaction>
</comment>
<evidence type="ECO:0000256" key="1">
    <source>
        <dbReference type="ARBA" id="ARBA00012156"/>
    </source>
</evidence>
<evidence type="ECO:0000313" key="8">
    <source>
        <dbReference type="EMBL" id="ASI14007.1"/>
    </source>
</evidence>
<dbReference type="GO" id="GO:0008033">
    <property type="term" value="P:tRNA processing"/>
    <property type="evidence" value="ECO:0007669"/>
    <property type="project" value="UniProtKB-KW"/>
</dbReference>
<dbReference type="KEGG" id="marh:Mia14_0707"/>
<dbReference type="PANTHER" id="PTHR11735:SF14">
    <property type="entry name" value="TRNA N6-ADENOSINE THREONYLCARBAMOYLTRANSFERASE"/>
    <property type="match status" value="1"/>
</dbReference>
<evidence type="ECO:0000259" key="7">
    <source>
        <dbReference type="Pfam" id="PF00814"/>
    </source>
</evidence>
<dbReference type="Gene3D" id="3.30.420.40">
    <property type="match status" value="2"/>
</dbReference>
<dbReference type="InterPro" id="IPR043129">
    <property type="entry name" value="ATPase_NBD"/>
</dbReference>
<keyword evidence="2 8" id="KW-0808">Transferase</keyword>
<accession>A0A218NNF2</accession>
<dbReference type="NCBIfam" id="TIGR00329">
    <property type="entry name" value="gcp_kae1"/>
    <property type="match status" value="1"/>
</dbReference>
<dbReference type="Pfam" id="PF00814">
    <property type="entry name" value="TsaD"/>
    <property type="match status" value="1"/>
</dbReference>
<dbReference type="GO" id="GO:0005737">
    <property type="term" value="C:cytoplasm"/>
    <property type="evidence" value="ECO:0007669"/>
    <property type="project" value="TreeGrafter"/>
</dbReference>
<feature type="domain" description="Gcp-like" evidence="7">
    <location>
        <begin position="25"/>
        <end position="291"/>
    </location>
</feature>
<keyword evidence="9" id="KW-1185">Reference proteome</keyword>
<keyword evidence="5" id="KW-0012">Acyltransferase</keyword>
<reference evidence="8 9" key="1">
    <citation type="journal article" date="2017" name="Nat. Commun.">
        <title>'ARMAN' archaea depend on association with euryarchaeal host in culture and in situ.</title>
        <authorList>
            <person name="Golyshina O."/>
            <person name="Toshchakov S."/>
            <person name="Makarova K."/>
            <person name="Gavrilov S."/>
            <person name="Korzhenkov A."/>
            <person name="La Cono V."/>
            <person name="Arcadi E."/>
            <person name="Nechitaylo T."/>
            <person name="Ferrer M."/>
            <person name="Kublanov I."/>
            <person name="Wolf Y."/>
            <person name="Yakimov M."/>
            <person name="Golyshin P."/>
            <person name="Slesarev A."/>
            <person name="Kozyavkin S."/>
        </authorList>
    </citation>
    <scope>NUCLEOTIDE SEQUENCE [LARGE SCALE GENOMIC DNA]</scope>
    <source>
        <strain evidence="8 9">Mia14</strain>
    </source>
</reference>
<evidence type="ECO:0000256" key="5">
    <source>
        <dbReference type="ARBA" id="ARBA00023315"/>
    </source>
</evidence>
<sequence>MILGIESSAHTLGVGIVDNGKILANSKKMYDIKNSGMIPAKVADFHAENVYEVIESALESAGININQLDGIGYTKGPGIGPCLHVGQLAALYLAYKLKLPIYPVNHAIGHIEVTKHLAGFKDPLALYVSGGNSQVLGIVGKPRKHYHVYGETLDIGVGNMLDNFARAAKLVPAWGSTVAKAAENGKYIKMPYNVKGMDFTFTGLLTNAVKLLSSNRVSDIAFSLQETAFSMLTEATERALMLTGKKELVLSGGVAQSQRLRGMLGEMAESHGVKFYDADNQFNADNGAMIALVAEEMHNSGAKFENSQLGINQKYRIDKVDIL</sequence>
<evidence type="ECO:0000256" key="6">
    <source>
        <dbReference type="ARBA" id="ARBA00048117"/>
    </source>
</evidence>
<dbReference type="EMBL" id="CP019964">
    <property type="protein sequence ID" value="ASI14007.1"/>
    <property type="molecule type" value="Genomic_DNA"/>
</dbReference>
<keyword evidence="3" id="KW-0819">tRNA processing</keyword>
<dbReference type="PANTHER" id="PTHR11735">
    <property type="entry name" value="TRNA N6-ADENOSINE THREONYLCARBAMOYLTRANSFERASE"/>
    <property type="match status" value="1"/>
</dbReference>
<dbReference type="Proteomes" id="UP000197679">
    <property type="component" value="Chromosome"/>
</dbReference>
<proteinExistence type="predicted"/>
<dbReference type="OrthoDB" id="6818at2157"/>
<dbReference type="GO" id="GO:0000408">
    <property type="term" value="C:EKC/KEOPS complex"/>
    <property type="evidence" value="ECO:0007669"/>
    <property type="project" value="TreeGrafter"/>
</dbReference>
<gene>
    <name evidence="8" type="ORF">Mia14_0707</name>
</gene>
<evidence type="ECO:0000256" key="2">
    <source>
        <dbReference type="ARBA" id="ARBA00022679"/>
    </source>
</evidence>
<protein>
    <recommendedName>
        <fullName evidence="1">N(6)-L-threonylcarbamoyladenine synthase</fullName>
        <ecNumber evidence="1">2.3.1.234</ecNumber>
    </recommendedName>
</protein>
<keyword evidence="4" id="KW-0479">Metal-binding</keyword>
<organism evidence="8 9">
    <name type="scientific">Candidatus Mancarchaeum acidiphilum</name>
    <dbReference type="NCBI Taxonomy" id="1920749"/>
    <lineage>
        <taxon>Archaea</taxon>
        <taxon>Candidatus Micrarchaeota</taxon>
        <taxon>Candidatus Mancarchaeum</taxon>
    </lineage>
</organism>
<dbReference type="NCBIfam" id="TIGR03722">
    <property type="entry name" value="arch_KAE1"/>
    <property type="match status" value="1"/>
</dbReference>
<name>A0A218NNF2_9ARCH</name>
<dbReference type="GO" id="GO:0061711">
    <property type="term" value="F:tRNA N(6)-L-threonylcarbamoyladenine synthase activity"/>
    <property type="evidence" value="ECO:0007669"/>
    <property type="project" value="UniProtKB-EC"/>
</dbReference>
<dbReference type="InterPro" id="IPR000905">
    <property type="entry name" value="Gcp-like_dom"/>
</dbReference>
<evidence type="ECO:0000256" key="4">
    <source>
        <dbReference type="ARBA" id="ARBA00022723"/>
    </source>
</evidence>